<evidence type="ECO:0000313" key="9">
    <source>
        <dbReference type="Proteomes" id="UP000307602"/>
    </source>
</evidence>
<organism evidence="8 9">
    <name type="scientific">Flavivirga rizhaonensis</name>
    <dbReference type="NCBI Taxonomy" id="2559571"/>
    <lineage>
        <taxon>Bacteria</taxon>
        <taxon>Pseudomonadati</taxon>
        <taxon>Bacteroidota</taxon>
        <taxon>Flavobacteriia</taxon>
        <taxon>Flavobacteriales</taxon>
        <taxon>Flavobacteriaceae</taxon>
        <taxon>Flavivirga</taxon>
    </lineage>
</organism>
<dbReference type="SMART" id="SM00387">
    <property type="entry name" value="HATPase_c"/>
    <property type="match status" value="1"/>
</dbReference>
<dbReference type="InterPro" id="IPR000700">
    <property type="entry name" value="PAS-assoc_C"/>
</dbReference>
<feature type="domain" description="Histidine kinase" evidence="6">
    <location>
        <begin position="273"/>
        <end position="482"/>
    </location>
</feature>
<dbReference type="InterPro" id="IPR005467">
    <property type="entry name" value="His_kinase_dom"/>
</dbReference>
<dbReference type="InterPro" id="IPR013655">
    <property type="entry name" value="PAS_fold_3"/>
</dbReference>
<keyword evidence="5" id="KW-0418">Kinase</keyword>
<gene>
    <name evidence="8" type="ORF">EM932_11270</name>
</gene>
<dbReference type="SUPFAM" id="SSF55785">
    <property type="entry name" value="PYP-like sensor domain (PAS domain)"/>
    <property type="match status" value="1"/>
</dbReference>
<dbReference type="InterPro" id="IPR003594">
    <property type="entry name" value="HATPase_dom"/>
</dbReference>
<comment type="catalytic activity">
    <reaction evidence="1">
        <text>ATP + protein L-histidine = ADP + protein N-phospho-L-histidine.</text>
        <dbReference type="EC" id="2.7.13.3"/>
    </reaction>
</comment>
<dbReference type="RefSeq" id="WP_135877295.1">
    <property type="nucleotide sequence ID" value="NZ_SRSO01000014.1"/>
</dbReference>
<dbReference type="InterPro" id="IPR000014">
    <property type="entry name" value="PAS"/>
</dbReference>
<dbReference type="InterPro" id="IPR052162">
    <property type="entry name" value="Sensor_kinase/Photoreceptor"/>
</dbReference>
<keyword evidence="9" id="KW-1185">Reference proteome</keyword>
<dbReference type="InterPro" id="IPR001610">
    <property type="entry name" value="PAC"/>
</dbReference>
<proteinExistence type="predicted"/>
<dbReference type="Gene3D" id="3.30.565.10">
    <property type="entry name" value="Histidine kinase-like ATPase, C-terminal domain"/>
    <property type="match status" value="1"/>
</dbReference>
<dbReference type="PROSITE" id="PS50109">
    <property type="entry name" value="HIS_KIN"/>
    <property type="match status" value="1"/>
</dbReference>
<dbReference type="PANTHER" id="PTHR43304:SF1">
    <property type="entry name" value="PAC DOMAIN-CONTAINING PROTEIN"/>
    <property type="match status" value="1"/>
</dbReference>
<dbReference type="Gene3D" id="3.30.450.20">
    <property type="entry name" value="PAS domain"/>
    <property type="match status" value="1"/>
</dbReference>
<protein>
    <recommendedName>
        <fullName evidence="2">histidine kinase</fullName>
        <ecNumber evidence="2">2.7.13.3</ecNumber>
    </recommendedName>
</protein>
<evidence type="ECO:0000313" key="8">
    <source>
        <dbReference type="EMBL" id="TGV02318.1"/>
    </source>
</evidence>
<dbReference type="Pfam" id="PF08447">
    <property type="entry name" value="PAS_3"/>
    <property type="match status" value="1"/>
</dbReference>
<dbReference type="SMART" id="SM00086">
    <property type="entry name" value="PAC"/>
    <property type="match status" value="1"/>
</dbReference>
<dbReference type="SUPFAM" id="SSF55874">
    <property type="entry name" value="ATPase domain of HSP90 chaperone/DNA topoisomerase II/histidine kinase"/>
    <property type="match status" value="1"/>
</dbReference>
<dbReference type="EMBL" id="SRSO01000014">
    <property type="protein sequence ID" value="TGV02318.1"/>
    <property type="molecule type" value="Genomic_DNA"/>
</dbReference>
<comment type="caution">
    <text evidence="8">The sequence shown here is derived from an EMBL/GenBank/DDBJ whole genome shotgun (WGS) entry which is preliminary data.</text>
</comment>
<dbReference type="InterPro" id="IPR004358">
    <property type="entry name" value="Sig_transdc_His_kin-like_C"/>
</dbReference>
<evidence type="ECO:0000256" key="1">
    <source>
        <dbReference type="ARBA" id="ARBA00000085"/>
    </source>
</evidence>
<accession>A0A4S1DXP1</accession>
<name>A0A4S1DXP1_9FLAO</name>
<dbReference type="Proteomes" id="UP000307602">
    <property type="component" value="Unassembled WGS sequence"/>
</dbReference>
<evidence type="ECO:0000256" key="3">
    <source>
        <dbReference type="ARBA" id="ARBA00022553"/>
    </source>
</evidence>
<feature type="domain" description="PAC" evidence="7">
    <location>
        <begin position="203"/>
        <end position="255"/>
    </location>
</feature>
<dbReference type="InterPro" id="IPR035965">
    <property type="entry name" value="PAS-like_dom_sf"/>
</dbReference>
<dbReference type="EC" id="2.7.13.3" evidence="2"/>
<dbReference type="NCBIfam" id="TIGR00229">
    <property type="entry name" value="sensory_box"/>
    <property type="match status" value="1"/>
</dbReference>
<dbReference type="InterPro" id="IPR036890">
    <property type="entry name" value="HATPase_C_sf"/>
</dbReference>
<dbReference type="CDD" id="cd00130">
    <property type="entry name" value="PAS"/>
    <property type="match status" value="1"/>
</dbReference>
<evidence type="ECO:0000259" key="6">
    <source>
        <dbReference type="PROSITE" id="PS50109"/>
    </source>
</evidence>
<evidence type="ECO:0000259" key="7">
    <source>
        <dbReference type="PROSITE" id="PS50113"/>
    </source>
</evidence>
<dbReference type="AlphaFoldDB" id="A0A4S1DXP1"/>
<dbReference type="OrthoDB" id="5522855at2"/>
<sequence>MVQIKMPPKPIDNSIGYLELKNNNIYCSKVFLSDLGYSAKNKKISLEFFLSNLIHKDDSHQFRNNYFSFIKNNLDFRQSMLIESKGGKYKEFVCTTSHDNINFSNHRAKSKFLFFNKRKYKTNKKVKKNQFYYKETAEMTSTGSWYVDLIKRKSYWDQQTRRILEYPEDYIPSINKSVSYYPEEYFDLVKKLFLKCSIEGESFNSEIKMLTKNNREFWVKVKGKPVFNDKKKIIGVRGIFQDIDETKAKELSLQRTSNIIASQNKRLFNFAHIVSHNLRSHTSNLSLVVELINATESKEEKLELINTVEDIASSLNDTIEHLNEVVTIQTSTNKSISPIKFSESLKHVKISIGQIITKNRATINSDFSKIDTINYIPAYLESILLNLITNSIKYKHPERDPVIKIRSYVENSKTVLEITDNGVGIDLEKFGGKLFGMYKTFHYNKDAVGIGLFITKNQIEALNGEINVFSEVEKFTTFKITF</sequence>
<dbReference type="GO" id="GO:0004673">
    <property type="term" value="F:protein histidine kinase activity"/>
    <property type="evidence" value="ECO:0007669"/>
    <property type="project" value="UniProtKB-EC"/>
</dbReference>
<reference evidence="8 9" key="1">
    <citation type="submission" date="2019-04" db="EMBL/GenBank/DDBJ databases">
        <authorList>
            <person name="Liu A."/>
        </authorList>
    </citation>
    <scope>NUCLEOTIDE SEQUENCE [LARGE SCALE GENOMIC DNA]</scope>
    <source>
        <strain evidence="8 9">RZ03</strain>
    </source>
</reference>
<evidence type="ECO:0000256" key="2">
    <source>
        <dbReference type="ARBA" id="ARBA00012438"/>
    </source>
</evidence>
<dbReference type="Pfam" id="PF02518">
    <property type="entry name" value="HATPase_c"/>
    <property type="match status" value="1"/>
</dbReference>
<keyword evidence="4" id="KW-0808">Transferase</keyword>
<keyword evidence="3" id="KW-0597">Phosphoprotein</keyword>
<evidence type="ECO:0000256" key="5">
    <source>
        <dbReference type="ARBA" id="ARBA00022777"/>
    </source>
</evidence>
<dbReference type="PROSITE" id="PS50113">
    <property type="entry name" value="PAC"/>
    <property type="match status" value="1"/>
</dbReference>
<dbReference type="PRINTS" id="PR00344">
    <property type="entry name" value="BCTRLSENSOR"/>
</dbReference>
<dbReference type="PANTHER" id="PTHR43304">
    <property type="entry name" value="PHYTOCHROME-LIKE PROTEIN CPH1"/>
    <property type="match status" value="1"/>
</dbReference>
<evidence type="ECO:0000256" key="4">
    <source>
        <dbReference type="ARBA" id="ARBA00022679"/>
    </source>
</evidence>